<keyword evidence="2" id="KW-1185">Reference proteome</keyword>
<accession>A0AA35X7U5</accession>
<sequence length="95" mass="11022">MNGNFDRQGPRLADHHGWTNKLGNRVFVTNKGALRFKVPDVRRRQVKPWSRPPMTKWLKDYLDDDSSRALRVWSDALGTLKLDEYIGSPFRGPGR</sequence>
<organism evidence="1 2">
    <name type="scientific">Geodia barretti</name>
    <name type="common">Barrett's horny sponge</name>
    <dbReference type="NCBI Taxonomy" id="519541"/>
    <lineage>
        <taxon>Eukaryota</taxon>
        <taxon>Metazoa</taxon>
        <taxon>Porifera</taxon>
        <taxon>Demospongiae</taxon>
        <taxon>Heteroscleromorpha</taxon>
        <taxon>Tetractinellida</taxon>
        <taxon>Astrophorina</taxon>
        <taxon>Geodiidae</taxon>
        <taxon>Geodia</taxon>
    </lineage>
</organism>
<reference evidence="1" key="1">
    <citation type="submission" date="2023-03" db="EMBL/GenBank/DDBJ databases">
        <authorList>
            <person name="Steffen K."/>
            <person name="Cardenas P."/>
        </authorList>
    </citation>
    <scope>NUCLEOTIDE SEQUENCE</scope>
</reference>
<gene>
    <name evidence="1" type="ORF">GBAR_LOCUS22725</name>
</gene>
<name>A0AA35X7U5_GEOBA</name>
<dbReference type="AlphaFoldDB" id="A0AA35X7U5"/>
<dbReference type="EMBL" id="CASHTH010003145">
    <property type="protein sequence ID" value="CAI8040872.1"/>
    <property type="molecule type" value="Genomic_DNA"/>
</dbReference>
<evidence type="ECO:0000313" key="2">
    <source>
        <dbReference type="Proteomes" id="UP001174909"/>
    </source>
</evidence>
<evidence type="ECO:0000313" key="1">
    <source>
        <dbReference type="EMBL" id="CAI8040872.1"/>
    </source>
</evidence>
<comment type="caution">
    <text evidence="1">The sequence shown here is derived from an EMBL/GenBank/DDBJ whole genome shotgun (WGS) entry which is preliminary data.</text>
</comment>
<protein>
    <submittedName>
        <fullName evidence="1">Uncharacterized protein</fullName>
    </submittedName>
</protein>
<dbReference type="Proteomes" id="UP001174909">
    <property type="component" value="Unassembled WGS sequence"/>
</dbReference>
<proteinExistence type="predicted"/>